<evidence type="ECO:0000313" key="4">
    <source>
        <dbReference type="WBParaSite" id="sdigi.contig70.g3557.t1"/>
    </source>
</evidence>
<protein>
    <submittedName>
        <fullName evidence="4">Uncharacterized protein</fullName>
    </submittedName>
</protein>
<sequence length="120" mass="12616">MPLGTQPGSTTSFPGTQPGSTTSFPGTQPGSTTSFSGTQPGSTTSIPPCGKPEIMNLGLLHIAVGICSFLAFIQFVNYTSYFSPVALVVYRSGTAVRGSPLMELTFVHVLRLLYVLAELL</sequence>
<keyword evidence="2" id="KW-1133">Transmembrane helix</keyword>
<evidence type="ECO:0000256" key="2">
    <source>
        <dbReference type="SAM" id="Phobius"/>
    </source>
</evidence>
<organism evidence="3 4">
    <name type="scientific">Setaria digitata</name>
    <dbReference type="NCBI Taxonomy" id="48799"/>
    <lineage>
        <taxon>Eukaryota</taxon>
        <taxon>Metazoa</taxon>
        <taxon>Ecdysozoa</taxon>
        <taxon>Nematoda</taxon>
        <taxon>Chromadorea</taxon>
        <taxon>Rhabditida</taxon>
        <taxon>Spirurina</taxon>
        <taxon>Spiruromorpha</taxon>
        <taxon>Filarioidea</taxon>
        <taxon>Setariidae</taxon>
        <taxon>Setaria</taxon>
    </lineage>
</organism>
<keyword evidence="2" id="KW-0472">Membrane</keyword>
<dbReference type="Proteomes" id="UP000887581">
    <property type="component" value="Unplaced"/>
</dbReference>
<accession>A0A915Q6P5</accession>
<feature type="compositionally biased region" description="Polar residues" evidence="1">
    <location>
        <begin position="1"/>
        <end position="46"/>
    </location>
</feature>
<feature type="region of interest" description="Disordered" evidence="1">
    <location>
        <begin position="1"/>
        <end position="47"/>
    </location>
</feature>
<keyword evidence="2" id="KW-0812">Transmembrane</keyword>
<reference evidence="4" key="1">
    <citation type="submission" date="2022-11" db="UniProtKB">
        <authorList>
            <consortium name="WormBaseParasite"/>
        </authorList>
    </citation>
    <scope>IDENTIFICATION</scope>
</reference>
<dbReference type="AlphaFoldDB" id="A0A915Q6P5"/>
<evidence type="ECO:0000313" key="3">
    <source>
        <dbReference type="Proteomes" id="UP000887581"/>
    </source>
</evidence>
<proteinExistence type="predicted"/>
<keyword evidence="3" id="KW-1185">Reference proteome</keyword>
<evidence type="ECO:0000256" key="1">
    <source>
        <dbReference type="SAM" id="MobiDB-lite"/>
    </source>
</evidence>
<name>A0A915Q6P5_9BILA</name>
<dbReference type="WBParaSite" id="sdigi.contig70.g3557.t1">
    <property type="protein sequence ID" value="sdigi.contig70.g3557.t1"/>
    <property type="gene ID" value="sdigi.contig70.g3557"/>
</dbReference>
<feature type="transmembrane region" description="Helical" evidence="2">
    <location>
        <begin position="57"/>
        <end position="78"/>
    </location>
</feature>